<reference evidence="1 2" key="1">
    <citation type="submission" date="2015-01" db="EMBL/GenBank/DDBJ databases">
        <title>Evolution of Trichinella species and genotypes.</title>
        <authorList>
            <person name="Korhonen P.K."/>
            <person name="Edoardo P."/>
            <person name="Giuseppe L.R."/>
            <person name="Gasser R.B."/>
        </authorList>
    </citation>
    <scope>NUCLEOTIDE SEQUENCE [LARGE SCALE GENOMIC DNA]</scope>
    <source>
        <strain evidence="1">ISS1980</strain>
    </source>
</reference>
<protein>
    <submittedName>
        <fullName evidence="1">Uncharacterized protein</fullName>
    </submittedName>
</protein>
<proteinExistence type="predicted"/>
<dbReference type="Proteomes" id="UP000054843">
    <property type="component" value="Unassembled WGS sequence"/>
</dbReference>
<evidence type="ECO:0000313" key="2">
    <source>
        <dbReference type="Proteomes" id="UP000054843"/>
    </source>
</evidence>
<evidence type="ECO:0000313" key="1">
    <source>
        <dbReference type="EMBL" id="KRZ80459.1"/>
    </source>
</evidence>
<dbReference type="AlphaFoldDB" id="A0A0V1N8Z3"/>
<gene>
    <name evidence="1" type="ORF">T10_9132</name>
</gene>
<organism evidence="1 2">
    <name type="scientific">Trichinella papuae</name>
    <dbReference type="NCBI Taxonomy" id="268474"/>
    <lineage>
        <taxon>Eukaryota</taxon>
        <taxon>Metazoa</taxon>
        <taxon>Ecdysozoa</taxon>
        <taxon>Nematoda</taxon>
        <taxon>Enoplea</taxon>
        <taxon>Dorylaimia</taxon>
        <taxon>Trichinellida</taxon>
        <taxon>Trichinellidae</taxon>
        <taxon>Trichinella</taxon>
    </lineage>
</organism>
<accession>A0A0V1N8Z3</accession>
<dbReference type="EMBL" id="JYDO01000002">
    <property type="protein sequence ID" value="KRZ80459.1"/>
    <property type="molecule type" value="Genomic_DNA"/>
</dbReference>
<comment type="caution">
    <text evidence="1">The sequence shown here is derived from an EMBL/GenBank/DDBJ whole genome shotgun (WGS) entry which is preliminary data.</text>
</comment>
<sequence length="79" mass="9679">MVMVDFSYGQYLVGCFRKHSFHFLFYSMLIIKHDVDFSQLFNDNRYLDVHSNKSLGCNFNYYYYSFHLFNTFEKMLPKD</sequence>
<keyword evidence="2" id="KW-1185">Reference proteome</keyword>
<name>A0A0V1N8Z3_9BILA</name>